<keyword evidence="3" id="KW-1185">Reference proteome</keyword>
<evidence type="ECO:0000313" key="1">
    <source>
        <dbReference type="EMBL" id="MCY1004005.1"/>
    </source>
</evidence>
<accession>A0A9X3IYZ7</accession>
<reference evidence="2" key="1">
    <citation type="submission" date="2022-11" db="EMBL/GenBank/DDBJ databases">
        <title>Minimal conservation of predation-associated metabolite biosynthetic gene clusters underscores biosynthetic potential of Myxococcota including descriptions for ten novel species: Archangium lansinium sp. nov., Myxococcus landrumus sp. nov., Nannocystis bai.</title>
        <authorList>
            <person name="Ahearne A."/>
            <person name="Stevens C."/>
            <person name="Phillips K."/>
        </authorList>
    </citation>
    <scope>NUCLEOTIDE SEQUENCE</scope>
    <source>
        <strain evidence="2">Na p29</strain>
    </source>
</reference>
<gene>
    <name evidence="1" type="ORF">OV079_00160</name>
    <name evidence="2" type="ORF">OV079_23815</name>
</gene>
<comment type="caution">
    <text evidence="2">The sequence shown here is derived from an EMBL/GenBank/DDBJ whole genome shotgun (WGS) entry which is preliminary data.</text>
</comment>
<organism evidence="2 3">
    <name type="scientific">Nannocystis pusilla</name>
    <dbReference type="NCBI Taxonomy" id="889268"/>
    <lineage>
        <taxon>Bacteria</taxon>
        <taxon>Pseudomonadati</taxon>
        <taxon>Myxococcota</taxon>
        <taxon>Polyangia</taxon>
        <taxon>Nannocystales</taxon>
        <taxon>Nannocystaceae</taxon>
        <taxon>Nannocystis</taxon>
    </lineage>
</organism>
<sequence>MKPTKIYFHGVLRPGEAGHYLYSTTGYAHPDAVRLPWSIYDLDGGLVWNAGALNVRGLSCWRSRPTLGPSVQGHAALRYKGGWTALAWHDYTGDERGGSNSAVLAEGTLGFQEMLDAFARHFTTQFERQPQMVLRHEDPRPCG</sequence>
<dbReference type="EMBL" id="JAPNKE010000001">
    <property type="protein sequence ID" value="MCY1004005.1"/>
    <property type="molecule type" value="Genomic_DNA"/>
</dbReference>
<dbReference type="AlphaFoldDB" id="A0A9X3IYZ7"/>
<evidence type="ECO:0000313" key="3">
    <source>
        <dbReference type="Proteomes" id="UP001150924"/>
    </source>
</evidence>
<evidence type="ECO:0000313" key="2">
    <source>
        <dbReference type="EMBL" id="MCY1008530.1"/>
    </source>
</evidence>
<dbReference type="Proteomes" id="UP001150924">
    <property type="component" value="Unassembled WGS sequence"/>
</dbReference>
<proteinExistence type="predicted"/>
<name>A0A9X3IYZ7_9BACT</name>
<protein>
    <submittedName>
        <fullName evidence="2">Uncharacterized protein</fullName>
    </submittedName>
</protein>
<dbReference type="EMBL" id="JAPNKE010000002">
    <property type="protein sequence ID" value="MCY1008530.1"/>
    <property type="molecule type" value="Genomic_DNA"/>
</dbReference>
<dbReference type="RefSeq" id="WP_267765529.1">
    <property type="nucleotide sequence ID" value="NZ_JAPNKE010000001.1"/>
</dbReference>